<protein>
    <submittedName>
        <fullName evidence="1">Uncharacterized protein</fullName>
    </submittedName>
</protein>
<proteinExistence type="predicted"/>
<reference evidence="1" key="3">
    <citation type="journal article" date="2013" name="Nucleic Acids Res.">
        <title>The genome of Anopheles darlingi, the main neotropical malaria vector.</title>
        <authorList>
            <person name="Marinotti O."/>
            <person name="Cerqueira G.C."/>
            <person name="de Almeida L.G."/>
            <person name="Ferro M.I."/>
            <person name="Loreto E.L."/>
            <person name="Zaha A."/>
            <person name="Teixeira S.M."/>
            <person name="Wespiser A.R."/>
            <person name="Almeida E Silva A."/>
            <person name="Schlindwein A.D."/>
            <person name="Pacheco A.C."/>
            <person name="Silva A.L."/>
            <person name="Graveley B.R."/>
            <person name="Walenz B.P."/>
            <person name="Lima Bde A."/>
            <person name="Ribeiro C.A."/>
            <person name="Nunes-Silva C.G."/>
            <person name="de Carvalho C.R."/>
            <person name="Soares C.M."/>
            <person name="de Menezes C.B."/>
            <person name="Matiolli C."/>
            <person name="Caffrey D."/>
            <person name="Araujo D.A."/>
            <person name="de Oliveira D.M."/>
            <person name="Golenbock D."/>
            <person name="Grisard E.C."/>
            <person name="Fantinatti-Garboggini F."/>
            <person name="de Carvalho F.M."/>
            <person name="Barcellos F.G."/>
            <person name="Prosdocimi F."/>
            <person name="May G."/>
            <person name="Azevedo Junior G.M."/>
            <person name="Guimaraes G.M."/>
            <person name="Goldman G.H."/>
            <person name="Padilha I.Q."/>
            <person name="Batista Jda S."/>
            <person name="Ferro J.A."/>
            <person name="Ribeiro J.M."/>
            <person name="Fietto J.L."/>
            <person name="Dabbas K.M."/>
            <person name="Cerdeira L."/>
            <person name="Agnez-Lima L.F."/>
            <person name="Brocchi M."/>
            <person name="de Carvalho M.O."/>
            <person name="Teixeira Mde M."/>
            <person name="Diniz Maia Mde M."/>
            <person name="Goldman M.H."/>
            <person name="Cruz Schneider M.P."/>
            <person name="Felipe M.S."/>
            <person name="Hungria M."/>
            <person name="Nicolas M.F."/>
            <person name="Pereira M."/>
            <person name="Montes M.A."/>
            <person name="Cantao M.E."/>
            <person name="Vincentz M."/>
            <person name="Rafael M.S."/>
            <person name="Silverman N."/>
            <person name="Stoco P.H."/>
            <person name="Souza R.C."/>
            <person name="Vicentini R."/>
            <person name="Gazzinelli R.T."/>
            <person name="Neves Rde O."/>
            <person name="Silva R."/>
            <person name="Astolfi-Filho S."/>
            <person name="Maciel T.E."/>
            <person name="Urmenyi T.P."/>
            <person name="Tadei W.P."/>
            <person name="Camargo E.P."/>
            <person name="de Vasconcelos A.T."/>
        </authorList>
    </citation>
    <scope>NUCLEOTIDE SEQUENCE</scope>
</reference>
<dbReference type="InParanoid" id="W5JT03"/>
<dbReference type="HOGENOM" id="CLU_3224956_0_0_1"/>
<reference evidence="1" key="1">
    <citation type="journal article" date="2010" name="BMC Genomics">
        <title>Combination of measures distinguishes pre-miRNAs from other stem-loops in the genome of the newly sequenced Anopheles darlingi.</title>
        <authorList>
            <person name="Mendes N.D."/>
            <person name="Freitas A.T."/>
            <person name="Vasconcelos A.T."/>
            <person name="Sagot M.F."/>
        </authorList>
    </citation>
    <scope>NUCLEOTIDE SEQUENCE</scope>
</reference>
<accession>W5JT03</accession>
<name>W5JT03_ANODA</name>
<reference evidence="1" key="2">
    <citation type="submission" date="2010-05" db="EMBL/GenBank/DDBJ databases">
        <authorList>
            <person name="Almeida L.G."/>
            <person name="Nicolas M.F."/>
            <person name="Souza R.C."/>
            <person name="Vasconcelos A.T.R."/>
        </authorList>
    </citation>
    <scope>NUCLEOTIDE SEQUENCE</scope>
</reference>
<evidence type="ECO:0000313" key="1">
    <source>
        <dbReference type="EMBL" id="ETN65884.1"/>
    </source>
</evidence>
<organism evidence="1">
    <name type="scientific">Anopheles darlingi</name>
    <name type="common">Mosquito</name>
    <dbReference type="NCBI Taxonomy" id="43151"/>
    <lineage>
        <taxon>Eukaryota</taxon>
        <taxon>Metazoa</taxon>
        <taxon>Ecdysozoa</taxon>
        <taxon>Arthropoda</taxon>
        <taxon>Hexapoda</taxon>
        <taxon>Insecta</taxon>
        <taxon>Pterygota</taxon>
        <taxon>Neoptera</taxon>
        <taxon>Endopterygota</taxon>
        <taxon>Diptera</taxon>
        <taxon>Nematocera</taxon>
        <taxon>Culicoidea</taxon>
        <taxon>Culicidae</taxon>
        <taxon>Anophelinae</taxon>
        <taxon>Anopheles</taxon>
    </lineage>
</organism>
<sequence>MKRLKKNKESHLKRSYGYVLTNKSKNSLHQVTFTSTTTNVMFTK</sequence>
<gene>
    <name evidence="1" type="ORF">AND_002339</name>
</gene>
<dbReference type="EMBL" id="ADMH02000560">
    <property type="protein sequence ID" value="ETN65884.1"/>
    <property type="molecule type" value="Genomic_DNA"/>
</dbReference>
<dbReference type="AlphaFoldDB" id="W5JT03"/>
<comment type="caution">
    <text evidence="1">The sequence shown here is derived from an EMBL/GenBank/DDBJ whole genome shotgun (WGS) entry which is preliminary data.</text>
</comment>